<feature type="chain" id="PRO_5014175078" evidence="1">
    <location>
        <begin position="27"/>
        <end position="243"/>
    </location>
</feature>
<dbReference type="VEuPathDB" id="FungiDB:FUN_024559"/>
<keyword evidence="1" id="KW-0732">Signal</keyword>
<protein>
    <submittedName>
        <fullName evidence="2">Uncharacterized protein</fullName>
    </submittedName>
</protein>
<evidence type="ECO:0000313" key="3">
    <source>
        <dbReference type="Proteomes" id="UP000234323"/>
    </source>
</evidence>
<dbReference type="EMBL" id="LLXI01002936">
    <property type="protein sequence ID" value="PKY58283.1"/>
    <property type="molecule type" value="Genomic_DNA"/>
</dbReference>
<sequence length="243" mass="27480">MITNKIFKTYFLIFFLSVFLFYQVDAKCENITSDLTSDGNWNYDDTYYLFGGGTISLNLTEMPCGASNLSILVQAEDGGGGYKPRYFTNYDLGKRKPIGEDISAKTEHQFRIQALVVDFKNITCSDPHFKGNLCYSDYIESIDCSKERSVAIGVPIATAVIGVLGVALSFPVGCIFGWSVLHQWDCLFVVPQKPRKNNGLKDRSRNQMQADLANQIKPQQTEKCNRLEMNRPNMRFLKNYGLN</sequence>
<evidence type="ECO:0000313" key="2">
    <source>
        <dbReference type="EMBL" id="PKY58283.1"/>
    </source>
</evidence>
<proteinExistence type="predicted"/>
<dbReference type="VEuPathDB" id="FungiDB:RhiirA1_400828"/>
<evidence type="ECO:0000256" key="1">
    <source>
        <dbReference type="SAM" id="SignalP"/>
    </source>
</evidence>
<feature type="signal peptide" evidence="1">
    <location>
        <begin position="1"/>
        <end position="26"/>
    </location>
</feature>
<comment type="caution">
    <text evidence="2">The sequence shown here is derived from an EMBL/GenBank/DDBJ whole genome shotgun (WGS) entry which is preliminary data.</text>
</comment>
<organism evidence="2 3">
    <name type="scientific">Rhizophagus irregularis</name>
    <dbReference type="NCBI Taxonomy" id="588596"/>
    <lineage>
        <taxon>Eukaryota</taxon>
        <taxon>Fungi</taxon>
        <taxon>Fungi incertae sedis</taxon>
        <taxon>Mucoromycota</taxon>
        <taxon>Glomeromycotina</taxon>
        <taxon>Glomeromycetes</taxon>
        <taxon>Glomerales</taxon>
        <taxon>Glomeraceae</taxon>
        <taxon>Rhizophagus</taxon>
    </lineage>
</organism>
<keyword evidence="3" id="KW-1185">Reference proteome</keyword>
<dbReference type="VEuPathDB" id="FungiDB:RhiirFUN_004155"/>
<accession>A0A2I1HHC2</accession>
<dbReference type="Proteomes" id="UP000234323">
    <property type="component" value="Unassembled WGS sequence"/>
</dbReference>
<name>A0A2I1HHC2_9GLOM</name>
<gene>
    <name evidence="2" type="ORF">RhiirA4_429600</name>
</gene>
<reference evidence="2 3" key="1">
    <citation type="submission" date="2015-10" db="EMBL/GenBank/DDBJ databases">
        <title>Genome analyses suggest a sexual origin of heterokaryosis in a supposedly ancient asexual fungus.</title>
        <authorList>
            <person name="Ropars J."/>
            <person name="Sedzielewska K."/>
            <person name="Noel J."/>
            <person name="Charron P."/>
            <person name="Farinelli L."/>
            <person name="Marton T."/>
            <person name="Kruger M."/>
            <person name="Pelin A."/>
            <person name="Brachmann A."/>
            <person name="Corradi N."/>
        </authorList>
    </citation>
    <scope>NUCLEOTIDE SEQUENCE [LARGE SCALE GENOMIC DNA]</scope>
    <source>
        <strain evidence="2 3">A4</strain>
    </source>
</reference>
<dbReference type="AlphaFoldDB" id="A0A2I1HHC2"/>